<feature type="chain" id="PRO_5046234225" evidence="2">
    <location>
        <begin position="24"/>
        <end position="170"/>
    </location>
</feature>
<feature type="coiled-coil region" evidence="1">
    <location>
        <begin position="96"/>
        <end position="134"/>
    </location>
</feature>
<protein>
    <submittedName>
        <fullName evidence="3">Uncharacterized protein</fullName>
    </submittedName>
</protein>
<proteinExistence type="predicted"/>
<comment type="caution">
    <text evidence="3">The sequence shown here is derived from an EMBL/GenBank/DDBJ whole genome shotgun (WGS) entry which is preliminary data.</text>
</comment>
<dbReference type="Proteomes" id="UP001172721">
    <property type="component" value="Unassembled WGS sequence"/>
</dbReference>
<gene>
    <name evidence="3" type="ORF">QYB97_09440</name>
</gene>
<feature type="signal peptide" evidence="2">
    <location>
        <begin position="1"/>
        <end position="23"/>
    </location>
</feature>
<keyword evidence="4" id="KW-1185">Reference proteome</keyword>
<evidence type="ECO:0000256" key="1">
    <source>
        <dbReference type="SAM" id="Coils"/>
    </source>
</evidence>
<dbReference type="RefSeq" id="WP_301165750.1">
    <property type="nucleotide sequence ID" value="NZ_JAUHTR010000004.1"/>
</dbReference>
<name>A0ABT8HV93_9BACL</name>
<reference evidence="3" key="1">
    <citation type="submission" date="2023-07" db="EMBL/GenBank/DDBJ databases">
        <title>Fictibacillus sp. isolated from freshwater pond.</title>
        <authorList>
            <person name="Kirdat K."/>
            <person name="Bhat A."/>
            <person name="Mourya A."/>
            <person name="Yadav A."/>
        </authorList>
    </citation>
    <scope>NUCLEOTIDE SEQUENCE</scope>
    <source>
        <strain evidence="3">NE201</strain>
    </source>
</reference>
<keyword evidence="1" id="KW-0175">Coiled coil</keyword>
<keyword evidence="2" id="KW-0732">Signal</keyword>
<evidence type="ECO:0000313" key="3">
    <source>
        <dbReference type="EMBL" id="MDN4524697.1"/>
    </source>
</evidence>
<organism evidence="3 4">
    <name type="scientific">Fictibacillus fluitans</name>
    <dbReference type="NCBI Taxonomy" id="3058422"/>
    <lineage>
        <taxon>Bacteria</taxon>
        <taxon>Bacillati</taxon>
        <taxon>Bacillota</taxon>
        <taxon>Bacilli</taxon>
        <taxon>Bacillales</taxon>
        <taxon>Fictibacillaceae</taxon>
        <taxon>Fictibacillus</taxon>
    </lineage>
</organism>
<sequence length="170" mass="19760">MKRVIIWAAALCLGIGIFAGALAAHAQGTTSEQPHHMHRDHMWKQLAPYKDKLHEKNRLKAEYYGLKKEAVMKKDTLLQLHTKSNKPGSWHKNPKMKQHHQSMKKLHMEMKSLKNQEKAEKKSLRAALKAKDKAKISSHLDQMLLIQKQINQKLAERNKMLDTMIQEMKK</sequence>
<evidence type="ECO:0000256" key="2">
    <source>
        <dbReference type="SAM" id="SignalP"/>
    </source>
</evidence>
<evidence type="ECO:0000313" key="4">
    <source>
        <dbReference type="Proteomes" id="UP001172721"/>
    </source>
</evidence>
<accession>A0ABT8HV93</accession>
<dbReference type="EMBL" id="JAUHTR010000004">
    <property type="protein sequence ID" value="MDN4524697.1"/>
    <property type="molecule type" value="Genomic_DNA"/>
</dbReference>